<sequence length="149" mass="16054">MFSKGHQRGSLTFFVAASSSSKASTRFTAAVSISSFSAGNSTGFALSSAIFSSSSLRRFTTPENSAAETAGSLCCIWPLSIVPANSRDLACIMKKFQSISLAQSTKGKYYFCSKLTWIFAVVFGSRKDLTVFQSSLNPCPALTMNMRHK</sequence>
<reference evidence="1" key="1">
    <citation type="submission" date="2022-05" db="EMBL/GenBank/DDBJ databases">
        <title>The Musa troglodytarum L. genome provides insights into the mechanism of non-climacteric behaviour and enrichment of carotenoids.</title>
        <authorList>
            <person name="Wang J."/>
        </authorList>
    </citation>
    <scope>NUCLEOTIDE SEQUENCE</scope>
    <source>
        <tissue evidence="1">Leaf</tissue>
    </source>
</reference>
<dbReference type="AlphaFoldDB" id="A0A9E7G6U0"/>
<dbReference type="EMBL" id="CP097508">
    <property type="protein sequence ID" value="URE09991.1"/>
    <property type="molecule type" value="Genomic_DNA"/>
</dbReference>
<gene>
    <name evidence="1" type="ORF">MUK42_04029</name>
</gene>
<name>A0A9E7G6U0_9LILI</name>
<feature type="non-terminal residue" evidence="1">
    <location>
        <position position="149"/>
    </location>
</feature>
<organism evidence="1 2">
    <name type="scientific">Musa troglodytarum</name>
    <name type="common">fe'i banana</name>
    <dbReference type="NCBI Taxonomy" id="320322"/>
    <lineage>
        <taxon>Eukaryota</taxon>
        <taxon>Viridiplantae</taxon>
        <taxon>Streptophyta</taxon>
        <taxon>Embryophyta</taxon>
        <taxon>Tracheophyta</taxon>
        <taxon>Spermatophyta</taxon>
        <taxon>Magnoliopsida</taxon>
        <taxon>Liliopsida</taxon>
        <taxon>Zingiberales</taxon>
        <taxon>Musaceae</taxon>
        <taxon>Musa</taxon>
    </lineage>
</organism>
<protein>
    <submittedName>
        <fullName evidence="1">Uncharacterized protein</fullName>
    </submittedName>
</protein>
<proteinExistence type="predicted"/>
<accession>A0A9E7G6U0</accession>
<dbReference type="Proteomes" id="UP001055439">
    <property type="component" value="Chromosome 6"/>
</dbReference>
<evidence type="ECO:0000313" key="1">
    <source>
        <dbReference type="EMBL" id="URE09991.1"/>
    </source>
</evidence>
<keyword evidence="2" id="KW-1185">Reference proteome</keyword>
<evidence type="ECO:0000313" key="2">
    <source>
        <dbReference type="Proteomes" id="UP001055439"/>
    </source>
</evidence>